<dbReference type="GO" id="GO:0005737">
    <property type="term" value="C:cytoplasm"/>
    <property type="evidence" value="ECO:0007669"/>
    <property type="project" value="TreeGrafter"/>
</dbReference>
<comment type="similarity">
    <text evidence="8">Belongs to the ribose-phosphate pyrophosphokinase family.</text>
</comment>
<dbReference type="GO" id="GO:0005524">
    <property type="term" value="F:ATP binding"/>
    <property type="evidence" value="ECO:0007669"/>
    <property type="project" value="UniProtKB-KW"/>
</dbReference>
<keyword evidence="2 11" id="KW-0808">Transferase</keyword>
<evidence type="ECO:0000259" key="10">
    <source>
        <dbReference type="Pfam" id="PF13793"/>
    </source>
</evidence>
<evidence type="ECO:0000256" key="5">
    <source>
        <dbReference type="ARBA" id="ARBA00022777"/>
    </source>
</evidence>
<dbReference type="Pfam" id="PF00156">
    <property type="entry name" value="Pribosyltran"/>
    <property type="match status" value="1"/>
</dbReference>
<evidence type="ECO:0000256" key="2">
    <source>
        <dbReference type="ARBA" id="ARBA00022679"/>
    </source>
</evidence>
<dbReference type="AlphaFoldDB" id="E6LR20"/>
<dbReference type="GO" id="GO:0004749">
    <property type="term" value="F:ribose phosphate diphosphokinase activity"/>
    <property type="evidence" value="ECO:0007669"/>
    <property type="project" value="UniProtKB-EC"/>
</dbReference>
<dbReference type="InterPro" id="IPR000836">
    <property type="entry name" value="PRTase_dom"/>
</dbReference>
<dbReference type="PANTHER" id="PTHR10210:SF32">
    <property type="entry name" value="RIBOSE-PHOSPHATE PYROPHOSPHOKINASE 2"/>
    <property type="match status" value="1"/>
</dbReference>
<dbReference type="NCBIfam" id="NF005299">
    <property type="entry name" value="PRK06827.1"/>
    <property type="match status" value="1"/>
</dbReference>
<evidence type="ECO:0000256" key="7">
    <source>
        <dbReference type="ARBA" id="ARBA00049535"/>
    </source>
</evidence>
<evidence type="ECO:0000259" key="9">
    <source>
        <dbReference type="Pfam" id="PF00156"/>
    </source>
</evidence>
<evidence type="ECO:0000313" key="12">
    <source>
        <dbReference type="Proteomes" id="UP000003434"/>
    </source>
</evidence>
<comment type="catalytic activity">
    <reaction evidence="7">
        <text>D-ribose 5-phosphate + ATP = 5-phospho-alpha-D-ribose 1-diphosphate + AMP + H(+)</text>
        <dbReference type="Rhea" id="RHEA:15609"/>
        <dbReference type="ChEBI" id="CHEBI:15378"/>
        <dbReference type="ChEBI" id="CHEBI:30616"/>
        <dbReference type="ChEBI" id="CHEBI:58017"/>
        <dbReference type="ChEBI" id="CHEBI:78346"/>
        <dbReference type="ChEBI" id="CHEBI:456215"/>
        <dbReference type="EC" id="2.7.6.1"/>
    </reaction>
</comment>
<keyword evidence="3 8" id="KW-0545">Nucleotide biosynthesis</keyword>
<evidence type="ECO:0000313" key="11">
    <source>
        <dbReference type="EMBL" id="EFU75716.1"/>
    </source>
</evidence>
<sequence length="403" mass="46201">MEMILEQDYDGGKMLYEDKQIDTVPVGPLGLIPLKGMEEFTKKVNDYLVEWRKERESEHKDSILFSEYEKDNYIIKSTISRFGSGEAKGTIEESVRGDDLYLLVDVCNYSMTYSLSGRINHMSPDDHFQDLKRIIAAIAGKARRINVIMPFLYESRQHKKTGRESLDCALALQELTNMGVENIITFDAHDPRVQNAIPLKGFETVQPIYQYTKGLLKNFPDLKVDSEHMMIVSPDEGGMRRAIYFANMLKLDVGMFYKRRDYTKVVDGRNPIIAHEFLGADVEDKDLVIIDDMISSGESVQEVAKELKKRKARRVFVCATFGLFTNGFARFDQYYEDGIIDGIFTTNLVYQSPDLLSRPYYHSIEMSKYVALIIDNLNHDSTISGLLTPTNRINNLLEKVKNK</sequence>
<protein>
    <recommendedName>
        <fullName evidence="1">ribose-phosphate diphosphokinase</fullName>
        <ecNumber evidence="1">2.7.6.1</ecNumber>
    </recommendedName>
</protein>
<dbReference type="GO" id="GO:0006015">
    <property type="term" value="P:5-phosphoribose 1-diphosphate biosynthetic process"/>
    <property type="evidence" value="ECO:0007669"/>
    <property type="project" value="TreeGrafter"/>
</dbReference>
<dbReference type="eggNOG" id="COG0462">
    <property type="taxonomic scope" value="Bacteria"/>
</dbReference>
<feature type="domain" description="Phosphoribosyltransferase" evidence="9">
    <location>
        <begin position="225"/>
        <end position="320"/>
    </location>
</feature>
<keyword evidence="4" id="KW-0547">Nucleotide-binding</keyword>
<proteinExistence type="inferred from homology"/>
<dbReference type="HOGENOM" id="CLU_033546_8_0_9"/>
<evidence type="ECO:0000256" key="6">
    <source>
        <dbReference type="ARBA" id="ARBA00022840"/>
    </source>
</evidence>
<dbReference type="GO" id="GO:0006164">
    <property type="term" value="P:purine nucleotide biosynthetic process"/>
    <property type="evidence" value="ECO:0007669"/>
    <property type="project" value="TreeGrafter"/>
</dbReference>
<dbReference type="InterPro" id="IPR029099">
    <property type="entry name" value="Pribosyltran_N"/>
</dbReference>
<gene>
    <name evidence="11" type="primary">prs</name>
    <name evidence="11" type="ORF">HMPREF0381_2405</name>
</gene>
<keyword evidence="5 11" id="KW-0418">Kinase</keyword>
<dbReference type="GO" id="GO:0002189">
    <property type="term" value="C:ribose phosphate diphosphokinase complex"/>
    <property type="evidence" value="ECO:0007669"/>
    <property type="project" value="TreeGrafter"/>
</dbReference>
<dbReference type="Pfam" id="PF13793">
    <property type="entry name" value="Pribosyltran_N"/>
    <property type="match status" value="1"/>
</dbReference>
<dbReference type="GO" id="GO:0000287">
    <property type="term" value="F:magnesium ion binding"/>
    <property type="evidence" value="ECO:0007669"/>
    <property type="project" value="InterPro"/>
</dbReference>
<dbReference type="EMBL" id="AEPW01000092">
    <property type="protein sequence ID" value="EFU75716.1"/>
    <property type="molecule type" value="Genomic_DNA"/>
</dbReference>
<dbReference type="Proteomes" id="UP000003434">
    <property type="component" value="Unassembled WGS sequence"/>
</dbReference>
<name>E6LR20_9FIRM</name>
<evidence type="ECO:0000256" key="4">
    <source>
        <dbReference type="ARBA" id="ARBA00022741"/>
    </source>
</evidence>
<comment type="caution">
    <text evidence="11">The sequence shown here is derived from an EMBL/GenBank/DDBJ whole genome shotgun (WGS) entry which is preliminary data.</text>
</comment>
<dbReference type="CDD" id="cd06223">
    <property type="entry name" value="PRTases_typeI"/>
    <property type="match status" value="1"/>
</dbReference>
<dbReference type="InterPro" id="IPR005946">
    <property type="entry name" value="Rib-P_diPkinase"/>
</dbReference>
<evidence type="ECO:0000256" key="3">
    <source>
        <dbReference type="ARBA" id="ARBA00022727"/>
    </source>
</evidence>
<dbReference type="GO" id="GO:0016301">
    <property type="term" value="F:kinase activity"/>
    <property type="evidence" value="ECO:0007669"/>
    <property type="project" value="UniProtKB-KW"/>
</dbReference>
<organism evidence="11 12">
    <name type="scientific">Lachnoanaerobaculum saburreum DSM 3986</name>
    <dbReference type="NCBI Taxonomy" id="887325"/>
    <lineage>
        <taxon>Bacteria</taxon>
        <taxon>Bacillati</taxon>
        <taxon>Bacillota</taxon>
        <taxon>Clostridia</taxon>
        <taxon>Lachnospirales</taxon>
        <taxon>Lachnospiraceae</taxon>
        <taxon>Lachnoanaerobaculum</taxon>
    </lineage>
</organism>
<feature type="domain" description="Ribose-phosphate pyrophosphokinase N-terminal" evidence="10">
    <location>
        <begin position="38"/>
        <end position="179"/>
    </location>
</feature>
<evidence type="ECO:0000256" key="1">
    <source>
        <dbReference type="ARBA" id="ARBA00013247"/>
    </source>
</evidence>
<dbReference type="PANTHER" id="PTHR10210">
    <property type="entry name" value="RIBOSE-PHOSPHATE DIPHOSPHOKINASE FAMILY MEMBER"/>
    <property type="match status" value="1"/>
</dbReference>
<dbReference type="Gene3D" id="3.40.50.2020">
    <property type="match status" value="2"/>
</dbReference>
<dbReference type="EC" id="2.7.6.1" evidence="1"/>
<keyword evidence="6" id="KW-0067">ATP-binding</keyword>
<dbReference type="InterPro" id="IPR029057">
    <property type="entry name" value="PRTase-like"/>
</dbReference>
<evidence type="ECO:0000256" key="8">
    <source>
        <dbReference type="RuleBase" id="RU004324"/>
    </source>
</evidence>
<accession>E6LR20</accession>
<dbReference type="NCBIfam" id="TIGR01251">
    <property type="entry name" value="ribP_PPkin"/>
    <property type="match status" value="1"/>
</dbReference>
<dbReference type="SUPFAM" id="SSF53271">
    <property type="entry name" value="PRTase-like"/>
    <property type="match status" value="2"/>
</dbReference>
<reference evidence="11 12" key="1">
    <citation type="submission" date="2010-12" db="EMBL/GenBank/DDBJ databases">
        <authorList>
            <person name="Muzny D."/>
            <person name="Qin X."/>
            <person name="Deng J."/>
            <person name="Jiang H."/>
            <person name="Liu Y."/>
            <person name="Qu J."/>
            <person name="Song X.-Z."/>
            <person name="Zhang L."/>
            <person name="Thornton R."/>
            <person name="Coyle M."/>
            <person name="Francisco L."/>
            <person name="Jackson L."/>
            <person name="Javaid M."/>
            <person name="Korchina V."/>
            <person name="Kovar C."/>
            <person name="Mata R."/>
            <person name="Mathew T."/>
            <person name="Ngo R."/>
            <person name="Nguyen L."/>
            <person name="Nguyen N."/>
            <person name="Okwuonu G."/>
            <person name="Ongeri F."/>
            <person name="Pham C."/>
            <person name="Simmons D."/>
            <person name="Wilczek-Boney K."/>
            <person name="Hale W."/>
            <person name="Jakkamsetti A."/>
            <person name="Pham P."/>
            <person name="Ruth R."/>
            <person name="San Lucas F."/>
            <person name="Warren J."/>
            <person name="Zhang J."/>
            <person name="Zhao Z."/>
            <person name="Zhou C."/>
            <person name="Zhu D."/>
            <person name="Lee S."/>
            <person name="Bess C."/>
            <person name="Blankenburg K."/>
            <person name="Forbes L."/>
            <person name="Fu Q."/>
            <person name="Gubbala S."/>
            <person name="Hirani K."/>
            <person name="Jayaseelan J.C."/>
            <person name="Lara F."/>
            <person name="Munidasa M."/>
            <person name="Palculict T."/>
            <person name="Patil S."/>
            <person name="Pu L.-L."/>
            <person name="Saada N."/>
            <person name="Tang L."/>
            <person name="Weissenberger G."/>
            <person name="Zhu Y."/>
            <person name="Hemphill L."/>
            <person name="Shang Y."/>
            <person name="Youmans B."/>
            <person name="Ayvaz T."/>
            <person name="Ross M."/>
            <person name="Santibanez J."/>
            <person name="Aqrawi P."/>
            <person name="Gross S."/>
            <person name="Joshi V."/>
            <person name="Fowler G."/>
            <person name="Nazareth L."/>
            <person name="Reid J."/>
            <person name="Worley K."/>
            <person name="Petrosino J."/>
            <person name="Highlander S."/>
            <person name="Gibbs R."/>
        </authorList>
    </citation>
    <scope>NUCLEOTIDE SEQUENCE [LARGE SCALE GENOMIC DNA]</scope>
    <source>
        <strain evidence="11 12">DSM 3986</strain>
    </source>
</reference>